<dbReference type="AlphaFoldDB" id="W6XQE6"/>
<accession>W6XQE6</accession>
<keyword evidence="3" id="KW-1185">Reference proteome</keyword>
<dbReference type="GeneID" id="19146853"/>
<evidence type="ECO:0000256" key="1">
    <source>
        <dbReference type="SAM" id="MobiDB-lite"/>
    </source>
</evidence>
<sequence length="150" mass="16548">MLGRYGPIIRAHSRVRLRRSVSRRANQVPQAGRPETQPEHCYQTSPHPPLPPDPILLDALYRARIHLSSDRPSLAPVHLRVPSPHLHAAHLRVAVLLVVPSWPLHPSPNALSDAAGGSHALGYFPVQLDPGQTRNSARQLDKRLAAVFVL</sequence>
<dbReference type="KEGG" id="bze:COCCADRAFT_30986"/>
<dbReference type="RefSeq" id="XP_007718143.1">
    <property type="nucleotide sequence ID" value="XM_007719953.1"/>
</dbReference>
<feature type="region of interest" description="Disordered" evidence="1">
    <location>
        <begin position="19"/>
        <end position="48"/>
    </location>
</feature>
<dbReference type="EMBL" id="KI964910">
    <property type="protein sequence ID" value="EUC27550.1"/>
    <property type="molecule type" value="Genomic_DNA"/>
</dbReference>
<organism evidence="2 3">
    <name type="scientific">Cochliobolus carbonum (strain 26-R-13)</name>
    <name type="common">Maize leaf spot fungus</name>
    <name type="synonym">Bipolaris zeicola</name>
    <dbReference type="NCBI Taxonomy" id="930089"/>
    <lineage>
        <taxon>Eukaryota</taxon>
        <taxon>Fungi</taxon>
        <taxon>Dikarya</taxon>
        <taxon>Ascomycota</taxon>
        <taxon>Pezizomycotina</taxon>
        <taxon>Dothideomycetes</taxon>
        <taxon>Pleosporomycetidae</taxon>
        <taxon>Pleosporales</taxon>
        <taxon>Pleosporineae</taxon>
        <taxon>Pleosporaceae</taxon>
        <taxon>Bipolaris</taxon>
    </lineage>
</organism>
<proteinExistence type="predicted"/>
<protein>
    <submittedName>
        <fullName evidence="2">Uncharacterized protein</fullName>
    </submittedName>
</protein>
<name>W6XQE6_COCC2</name>
<gene>
    <name evidence="2" type="ORF">COCCADRAFT_30986</name>
</gene>
<evidence type="ECO:0000313" key="2">
    <source>
        <dbReference type="EMBL" id="EUC27550.1"/>
    </source>
</evidence>
<evidence type="ECO:0000313" key="3">
    <source>
        <dbReference type="Proteomes" id="UP000053841"/>
    </source>
</evidence>
<reference evidence="2 3" key="1">
    <citation type="journal article" date="2013" name="PLoS Genet.">
        <title>Comparative genome structure, secondary metabolite, and effector coding capacity across Cochliobolus pathogens.</title>
        <authorList>
            <person name="Condon B.J."/>
            <person name="Leng Y."/>
            <person name="Wu D."/>
            <person name="Bushley K.E."/>
            <person name="Ohm R.A."/>
            <person name="Otillar R."/>
            <person name="Martin J."/>
            <person name="Schackwitz W."/>
            <person name="Grimwood J."/>
            <person name="MohdZainudin N."/>
            <person name="Xue C."/>
            <person name="Wang R."/>
            <person name="Manning V.A."/>
            <person name="Dhillon B."/>
            <person name="Tu Z.J."/>
            <person name="Steffenson B.J."/>
            <person name="Salamov A."/>
            <person name="Sun H."/>
            <person name="Lowry S."/>
            <person name="LaButti K."/>
            <person name="Han J."/>
            <person name="Copeland A."/>
            <person name="Lindquist E."/>
            <person name="Barry K."/>
            <person name="Schmutz J."/>
            <person name="Baker S.E."/>
            <person name="Ciuffetti L.M."/>
            <person name="Grigoriev I.V."/>
            <person name="Zhong S."/>
            <person name="Turgeon B.G."/>
        </authorList>
    </citation>
    <scope>NUCLEOTIDE SEQUENCE [LARGE SCALE GENOMIC DNA]</scope>
    <source>
        <strain evidence="2 3">26-R-13</strain>
    </source>
</reference>
<dbReference type="HOGENOM" id="CLU_1740180_0_0_1"/>
<dbReference type="Proteomes" id="UP000053841">
    <property type="component" value="Unassembled WGS sequence"/>
</dbReference>